<dbReference type="InterPro" id="IPR036770">
    <property type="entry name" value="Ankyrin_rpt-contain_sf"/>
</dbReference>
<keyword evidence="5" id="KW-1185">Reference proteome</keyword>
<dbReference type="SUPFAM" id="SSF48403">
    <property type="entry name" value="Ankyrin repeat"/>
    <property type="match status" value="1"/>
</dbReference>
<dbReference type="Gene3D" id="3.40.50.300">
    <property type="entry name" value="P-loop containing nucleotide triphosphate hydrolases"/>
    <property type="match status" value="1"/>
</dbReference>
<evidence type="ECO:0000313" key="5">
    <source>
        <dbReference type="Proteomes" id="UP000053411"/>
    </source>
</evidence>
<dbReference type="RefSeq" id="XP_016626445.1">
    <property type="nucleotide sequence ID" value="XM_016782417.1"/>
</dbReference>
<feature type="domain" description="Nephrocystin 3-like N-terminal" evidence="3">
    <location>
        <begin position="338"/>
        <end position="505"/>
    </location>
</feature>
<reference evidence="4 5" key="1">
    <citation type="submission" date="2015-01" db="EMBL/GenBank/DDBJ databases">
        <title>The Genome Sequence of Fonsecaea multimorphosa CBS 102226.</title>
        <authorList>
            <consortium name="The Broad Institute Genomics Platform"/>
            <person name="Cuomo C."/>
            <person name="de Hoog S."/>
            <person name="Gorbushina A."/>
            <person name="Stielow B."/>
            <person name="Teixiera M."/>
            <person name="Abouelleil A."/>
            <person name="Chapman S.B."/>
            <person name="Priest M."/>
            <person name="Young S.K."/>
            <person name="Wortman J."/>
            <person name="Nusbaum C."/>
            <person name="Birren B."/>
        </authorList>
    </citation>
    <scope>NUCLEOTIDE SEQUENCE [LARGE SCALE GENOMIC DNA]</scope>
    <source>
        <strain evidence="4 5">CBS 102226</strain>
    </source>
</reference>
<keyword evidence="1" id="KW-0677">Repeat</keyword>
<dbReference type="Proteomes" id="UP000053411">
    <property type="component" value="Unassembled WGS sequence"/>
</dbReference>
<feature type="region of interest" description="Disordered" evidence="2">
    <location>
        <begin position="1"/>
        <end position="61"/>
    </location>
</feature>
<accession>A0A0D2JGM5</accession>
<feature type="compositionally biased region" description="Basic and acidic residues" evidence="2">
    <location>
        <begin position="17"/>
        <end position="61"/>
    </location>
</feature>
<dbReference type="InterPro" id="IPR027417">
    <property type="entry name" value="P-loop_NTPase"/>
</dbReference>
<sequence>MPSKLFSQLQLPVPTQERGRRNSWREKLRWPSRSRESSRSRPPREQSPDSESSERHVAVSGHNEDAPILVASSPPISSSASLTETPITIIKDDKATAGSTDLWSSAYLEALYSFGDEVKSVILKGERIETLLTSLQQTNKELAGDSLFWRGLRRLQGPLKTFKLALDMASPIASAQLTASTAVGVVSCVTTIAIAVCGAEDSLNTQIISMLEHVAIIDDCDTLGQKLDVENGIHKALVPVYKDLLSFYIAALDILTSKAFVVALVCDQLSQRLPTIVSDFVKHAALLRDRIGNATLELVTDIKKLLQDNKIQKLLGVNKDKQRSEFHSDLRALRASDACKWILADPKFVEWYNAPTSAQLVVFGHMGCGKTVITAHVIEELIRLNNHRLPRPVICYHYCGNDERGTALYIYSSLILQLLDQQEGLKVEFDRWYDRTKESERLDPAQCSADLGKFLSACVKNLDRELVVVIDALDECDSDSRDELIMLLDSLSNETQRLKVFLSSRPDEEIEGSLRRASRIRWSPSRDRDAIIVEHTVKRYLKNSPPDIQSLVTQRLSELAQGSAIWVKLTVQVIQKRRIRALGPMKTFLADIPSPTELSQLYSKLFAYATGNDPANAQVAASALQTLAVARRPLSIMELGWAVALNDAGTDIRTVSQLEALVDERRVLNLLQPFLSQVDFEDDRKRQVTLVHQSLKELILRDGPSHWTRSQDTDGKSSTDEQRIHLRPSKLEANLLRVCVKYLLLDEFNENNLFSDEQETIQSLEEMPGFASFDLSSDDVPPPVPSTASPVLKDEEEAKEAKEIYYDPAERGFGEFYVYASCFWLDHFKVGTPDLLPDISDIVKLCKAGSKRLQNWIGQMCRPDCTVTPKFDYDSLSQDPLTVVSLHGPEIALKMLLEDDKIDLGSKEFLVDSVRQAVKQIIQWGDISRLSILFRDARVGPGIRNIGIFHQMMTQWASSDKESRPWAGSFDLVFEICDDSLVRGKWGNELLCLAVSCGCLPMVKRLFEEAARNPAMRNEILRDVRRDIRPPDYHQSVGEAVWYNHIEILRYLLEQEGIELHLRHRDSDGYNVIHRAARWCNPEVVSVLISHFPEGVNQSNKHGDTPLHLVVFGAQGMVGRLESAKILLTEGHADVRGGHTGELSSWGEPLRMAARYGDAAMCCVLVEVGGADPRSVLKVENGRPELMDPVDFKELAPKVLETLCSLAGMAC</sequence>
<dbReference type="STRING" id="1442371.A0A0D2JGM5"/>
<gene>
    <name evidence="4" type="ORF">Z520_11930</name>
</gene>
<feature type="compositionally biased region" description="Polar residues" evidence="2">
    <location>
        <begin position="1"/>
        <end position="10"/>
    </location>
</feature>
<name>A0A0D2JGM5_9EURO</name>
<organism evidence="4 5">
    <name type="scientific">Fonsecaea multimorphosa CBS 102226</name>
    <dbReference type="NCBI Taxonomy" id="1442371"/>
    <lineage>
        <taxon>Eukaryota</taxon>
        <taxon>Fungi</taxon>
        <taxon>Dikarya</taxon>
        <taxon>Ascomycota</taxon>
        <taxon>Pezizomycotina</taxon>
        <taxon>Eurotiomycetes</taxon>
        <taxon>Chaetothyriomycetidae</taxon>
        <taxon>Chaetothyriales</taxon>
        <taxon>Herpotrichiellaceae</taxon>
        <taxon>Fonsecaea</taxon>
    </lineage>
</organism>
<dbReference type="SMART" id="SM00248">
    <property type="entry name" value="ANK"/>
    <property type="match status" value="5"/>
</dbReference>
<dbReference type="EMBL" id="KN848106">
    <property type="protein sequence ID" value="KIX92322.1"/>
    <property type="molecule type" value="Genomic_DNA"/>
</dbReference>
<dbReference type="Gene3D" id="1.25.40.20">
    <property type="entry name" value="Ankyrin repeat-containing domain"/>
    <property type="match status" value="1"/>
</dbReference>
<evidence type="ECO:0000256" key="2">
    <source>
        <dbReference type="SAM" id="MobiDB-lite"/>
    </source>
</evidence>
<dbReference type="AlphaFoldDB" id="A0A0D2JGM5"/>
<dbReference type="PANTHER" id="PTHR10039:SF10">
    <property type="entry name" value="NACHT DOMAIN-CONTAINING PROTEIN"/>
    <property type="match status" value="1"/>
</dbReference>
<dbReference type="SUPFAM" id="SSF52540">
    <property type="entry name" value="P-loop containing nucleoside triphosphate hydrolases"/>
    <property type="match status" value="1"/>
</dbReference>
<dbReference type="InterPro" id="IPR056884">
    <property type="entry name" value="NPHP3-like_N"/>
</dbReference>
<protein>
    <recommendedName>
        <fullName evidence="3">Nephrocystin 3-like N-terminal domain-containing protein</fullName>
    </recommendedName>
</protein>
<dbReference type="OrthoDB" id="62952at2759"/>
<dbReference type="InterPro" id="IPR002110">
    <property type="entry name" value="Ankyrin_rpt"/>
</dbReference>
<dbReference type="VEuPathDB" id="FungiDB:Z520_11930"/>
<evidence type="ECO:0000313" key="4">
    <source>
        <dbReference type="EMBL" id="KIX92322.1"/>
    </source>
</evidence>
<proteinExistence type="predicted"/>
<dbReference type="GeneID" id="27717676"/>
<dbReference type="Pfam" id="PF12796">
    <property type="entry name" value="Ank_2"/>
    <property type="match status" value="1"/>
</dbReference>
<evidence type="ECO:0000259" key="3">
    <source>
        <dbReference type="Pfam" id="PF24883"/>
    </source>
</evidence>
<dbReference type="PANTHER" id="PTHR10039">
    <property type="entry name" value="AMELOGENIN"/>
    <property type="match status" value="1"/>
</dbReference>
<evidence type="ECO:0000256" key="1">
    <source>
        <dbReference type="ARBA" id="ARBA00022737"/>
    </source>
</evidence>
<dbReference type="Pfam" id="PF24883">
    <property type="entry name" value="NPHP3_N"/>
    <property type="match status" value="1"/>
</dbReference>